<dbReference type="eggNOG" id="COG0543">
    <property type="taxonomic scope" value="Bacteria"/>
</dbReference>
<protein>
    <submittedName>
        <fullName evidence="4">Flavodoxin oxidoreductase</fullName>
    </submittedName>
</protein>
<dbReference type="InterPro" id="IPR039261">
    <property type="entry name" value="FNR_nucleotide-bd"/>
</dbReference>
<dbReference type="GO" id="GO:0046872">
    <property type="term" value="F:metal ion binding"/>
    <property type="evidence" value="ECO:0007669"/>
    <property type="project" value="UniProtKB-KW"/>
</dbReference>
<reference evidence="4 5" key="1">
    <citation type="journal article" date="2007" name="Proc. Natl. Acad. Sci. U.S.A.">
        <title>The genome of Syntrophus aciditrophicus: life at the thermodynamic limit of microbial growth.</title>
        <authorList>
            <person name="McInerney M.J."/>
            <person name="Rohlin L."/>
            <person name="Mouttaki H."/>
            <person name="Kim U."/>
            <person name="Krupp R.S."/>
            <person name="Rios-Hernandez L."/>
            <person name="Sieber J."/>
            <person name="Struchtemeyer C.G."/>
            <person name="Bhattacharyya A."/>
            <person name="Campbell J.W."/>
            <person name="Gunsalus R.P."/>
        </authorList>
    </citation>
    <scope>NUCLEOTIDE SEQUENCE [LARGE SCALE GENOMIC DNA]</scope>
    <source>
        <strain evidence="4 5">SB</strain>
    </source>
</reference>
<dbReference type="PIRSF" id="PIRSF006816">
    <property type="entry name" value="Cyc3_hyd_g"/>
    <property type="match status" value="1"/>
</dbReference>
<dbReference type="Gene3D" id="2.40.30.10">
    <property type="entry name" value="Translation factors"/>
    <property type="match status" value="1"/>
</dbReference>
<keyword evidence="2" id="KW-0408">Iron</keyword>
<dbReference type="InterPro" id="IPR017938">
    <property type="entry name" value="Riboflavin_synthase-like_b-brl"/>
</dbReference>
<organism evidence="4 5">
    <name type="scientific">Syntrophus aciditrophicus (strain SB)</name>
    <dbReference type="NCBI Taxonomy" id="56780"/>
    <lineage>
        <taxon>Bacteria</taxon>
        <taxon>Pseudomonadati</taxon>
        <taxon>Thermodesulfobacteriota</taxon>
        <taxon>Syntrophia</taxon>
        <taxon>Syntrophales</taxon>
        <taxon>Syntrophaceae</taxon>
        <taxon>Syntrophus</taxon>
    </lineage>
</organism>
<evidence type="ECO:0000256" key="2">
    <source>
        <dbReference type="PIRSR" id="PIRSR006816-2"/>
    </source>
</evidence>
<feature type="binding site" evidence="1">
    <location>
        <begin position="62"/>
        <end position="64"/>
    </location>
    <ligand>
        <name>FAD</name>
        <dbReference type="ChEBI" id="CHEBI:57692"/>
    </ligand>
</feature>
<dbReference type="STRING" id="56780.SYN_00607"/>
<dbReference type="GO" id="GO:0050660">
    <property type="term" value="F:flavin adenine dinucleotide binding"/>
    <property type="evidence" value="ECO:0007669"/>
    <property type="project" value="InterPro"/>
</dbReference>
<dbReference type="RefSeq" id="WP_011418268.1">
    <property type="nucleotide sequence ID" value="NC_007759.1"/>
</dbReference>
<dbReference type="GO" id="GO:0006221">
    <property type="term" value="P:pyrimidine nucleotide biosynthetic process"/>
    <property type="evidence" value="ECO:0007669"/>
    <property type="project" value="InterPro"/>
</dbReference>
<accession>Q2LVZ2</accession>
<dbReference type="HOGENOM" id="CLU_003827_1_0_7"/>
<dbReference type="InterPro" id="IPR012165">
    <property type="entry name" value="Cyt_c3_hydrogenase_gsu"/>
</dbReference>
<keyword evidence="1" id="KW-0274">FAD</keyword>
<dbReference type="InParanoid" id="Q2LVZ2"/>
<dbReference type="Gene3D" id="3.40.50.80">
    <property type="entry name" value="Nucleotide-binding domain of ferredoxin-NADP reductase (FNR) module"/>
    <property type="match status" value="1"/>
</dbReference>
<feature type="binding site" evidence="2">
    <location>
        <position position="222"/>
    </location>
    <ligand>
        <name>[2Fe-2S] cluster</name>
        <dbReference type="ChEBI" id="CHEBI:190135"/>
    </ligand>
</feature>
<dbReference type="OrthoDB" id="9778346at2"/>
<dbReference type="AlphaFoldDB" id="Q2LVZ2"/>
<keyword evidence="2" id="KW-0411">Iron-sulfur</keyword>
<evidence type="ECO:0000259" key="3">
    <source>
        <dbReference type="PROSITE" id="PS51384"/>
    </source>
</evidence>
<dbReference type="KEGG" id="sat:SYN_00607"/>
<evidence type="ECO:0000313" key="5">
    <source>
        <dbReference type="Proteomes" id="UP000001933"/>
    </source>
</evidence>
<feature type="binding site" evidence="2">
    <location>
        <position position="225"/>
    </location>
    <ligand>
        <name>[2Fe-2S] cluster</name>
        <dbReference type="ChEBI" id="CHEBI:190135"/>
    </ligand>
</feature>
<dbReference type="SUPFAM" id="SSF63380">
    <property type="entry name" value="Riboflavin synthase domain-like"/>
    <property type="match status" value="1"/>
</dbReference>
<keyword evidence="2" id="KW-0479">Metal-binding</keyword>
<keyword evidence="2" id="KW-0001">2Fe-2S</keyword>
<name>Q2LVZ2_SYNAS</name>
<dbReference type="InterPro" id="IPR050353">
    <property type="entry name" value="PyrK_electron_transfer"/>
</dbReference>
<dbReference type="NCBIfam" id="NF004862">
    <property type="entry name" value="PRK06222.1"/>
    <property type="match status" value="1"/>
</dbReference>
<sequence length="278" mass="29665">MTKILEKVDLSENVVKMVLDAPAIARKRRAGQFVVLKIDEKGERIPLTTVDADPEKGTLTIIFQVVGKTTAKLAAMKAGDELMDLQGPLGRPTHIEGVKNAVCVGGGVGVGVVYPIAAALKKQGAKVTSIIGARCKDLLILEDETRSISDNLIVTTDDGSYGVHGFVSDALKNVIESGEKIDEVFAIGPVPMMKAVAAVTKNYGIKTTVSLNSIMVDATGMCGACRVAVGGETKFACVDGPEFDGHAVDFDLLASRLRMYMTQEKESMDKYRCECHGK</sequence>
<dbReference type="SUPFAM" id="SSF52343">
    <property type="entry name" value="Ferredoxin reductase-like, C-terminal NADP-linked domain"/>
    <property type="match status" value="1"/>
</dbReference>
<keyword evidence="5" id="KW-1185">Reference proteome</keyword>
<dbReference type="Proteomes" id="UP000001933">
    <property type="component" value="Chromosome"/>
</dbReference>
<proteinExistence type="predicted"/>
<gene>
    <name evidence="4" type="ORF">SYN_00607</name>
</gene>
<dbReference type="GO" id="GO:0051537">
    <property type="term" value="F:2 iron, 2 sulfur cluster binding"/>
    <property type="evidence" value="ECO:0007669"/>
    <property type="project" value="UniProtKB-KW"/>
</dbReference>
<evidence type="ECO:0000313" key="4">
    <source>
        <dbReference type="EMBL" id="ABC78249.1"/>
    </source>
</evidence>
<dbReference type="InterPro" id="IPR019480">
    <property type="entry name" value="Dihydroorotate_DH_Fe-S-bd"/>
</dbReference>
<keyword evidence="1" id="KW-0285">Flavoprotein</keyword>
<dbReference type="CDD" id="cd06219">
    <property type="entry name" value="DHOD_e_trans_like1"/>
    <property type="match status" value="1"/>
</dbReference>
<comment type="cofactor">
    <cofactor evidence="2">
        <name>[2Fe-2S] cluster</name>
        <dbReference type="ChEBI" id="CHEBI:190135"/>
    </cofactor>
    <text evidence="2">Binds 1 [2Fe-2S] cluster per subunit.</text>
</comment>
<dbReference type="Pfam" id="PF10418">
    <property type="entry name" value="DHODB_Fe-S_bind"/>
    <property type="match status" value="1"/>
</dbReference>
<dbReference type="GO" id="GO:0016491">
    <property type="term" value="F:oxidoreductase activity"/>
    <property type="evidence" value="ECO:0007669"/>
    <property type="project" value="InterPro"/>
</dbReference>
<dbReference type="EMBL" id="CP000252">
    <property type="protein sequence ID" value="ABC78249.1"/>
    <property type="molecule type" value="Genomic_DNA"/>
</dbReference>
<dbReference type="InterPro" id="IPR017927">
    <property type="entry name" value="FAD-bd_FR_type"/>
</dbReference>
<feature type="domain" description="FAD-binding FR-type" evidence="3">
    <location>
        <begin position="1"/>
        <end position="95"/>
    </location>
</feature>
<dbReference type="PROSITE" id="PS51384">
    <property type="entry name" value="FAD_FR"/>
    <property type="match status" value="1"/>
</dbReference>
<feature type="binding site" evidence="2">
    <location>
        <position position="237"/>
    </location>
    <ligand>
        <name>[2Fe-2S] cluster</name>
        <dbReference type="ChEBI" id="CHEBI:190135"/>
    </ligand>
</feature>
<dbReference type="PANTHER" id="PTHR43513">
    <property type="entry name" value="DIHYDROOROTATE DEHYDROGENASE B (NAD(+)), ELECTRON TRANSFER SUBUNIT"/>
    <property type="match status" value="1"/>
</dbReference>
<dbReference type="PANTHER" id="PTHR43513:SF3">
    <property type="entry name" value="DIHYDROOROTATE DEHYDROGENASE B (NAD(+)), ELECTRON TRANSFER SUBUNIT-RELATED"/>
    <property type="match status" value="1"/>
</dbReference>
<evidence type="ECO:0000256" key="1">
    <source>
        <dbReference type="PIRSR" id="PIRSR006816-1"/>
    </source>
</evidence>
<comment type="cofactor">
    <cofactor evidence="1">
        <name>FAD</name>
        <dbReference type="ChEBI" id="CHEBI:57692"/>
    </cofactor>
    <text evidence="1">Binds 1 FAD per subunit.</text>
</comment>